<gene>
    <name evidence="2" type="ORF">BSL78_04723</name>
</gene>
<feature type="domain" description="Ubiquitin-like" evidence="1">
    <location>
        <begin position="77"/>
        <end position="152"/>
    </location>
</feature>
<dbReference type="PROSITE" id="PS50053">
    <property type="entry name" value="UBIQUITIN_2"/>
    <property type="match status" value="2"/>
</dbReference>
<dbReference type="PROSITE" id="PS00299">
    <property type="entry name" value="UBIQUITIN_1"/>
    <property type="match status" value="2"/>
</dbReference>
<reference evidence="2 3" key="1">
    <citation type="journal article" date="2017" name="PLoS Biol.">
        <title>The sea cucumber genome provides insights into morphological evolution and visceral regeneration.</title>
        <authorList>
            <person name="Zhang X."/>
            <person name="Sun L."/>
            <person name="Yuan J."/>
            <person name="Sun Y."/>
            <person name="Gao Y."/>
            <person name="Zhang L."/>
            <person name="Li S."/>
            <person name="Dai H."/>
            <person name="Hamel J.F."/>
            <person name="Liu C."/>
            <person name="Yu Y."/>
            <person name="Liu S."/>
            <person name="Lin W."/>
            <person name="Guo K."/>
            <person name="Jin S."/>
            <person name="Xu P."/>
            <person name="Storey K.B."/>
            <person name="Huan P."/>
            <person name="Zhang T."/>
            <person name="Zhou Y."/>
            <person name="Zhang J."/>
            <person name="Lin C."/>
            <person name="Li X."/>
            <person name="Xing L."/>
            <person name="Huo D."/>
            <person name="Sun M."/>
            <person name="Wang L."/>
            <person name="Mercier A."/>
            <person name="Li F."/>
            <person name="Yang H."/>
            <person name="Xiang J."/>
        </authorList>
    </citation>
    <scope>NUCLEOTIDE SEQUENCE [LARGE SCALE GENOMIC DNA]</scope>
    <source>
        <strain evidence="2">Shaxun</strain>
        <tissue evidence="2">Muscle</tissue>
    </source>
</reference>
<dbReference type="Pfam" id="PF00240">
    <property type="entry name" value="ubiquitin"/>
    <property type="match status" value="2"/>
</dbReference>
<dbReference type="InterPro" id="IPR000626">
    <property type="entry name" value="Ubiquitin-like_dom"/>
</dbReference>
<dbReference type="InterPro" id="IPR029071">
    <property type="entry name" value="Ubiquitin-like_domsf"/>
</dbReference>
<dbReference type="AlphaFoldDB" id="A0A2G8LDQ1"/>
<proteinExistence type="predicted"/>
<comment type="caution">
    <text evidence="2">The sequence shown here is derived from an EMBL/GenBank/DDBJ whole genome shotgun (WGS) entry which is preliminary data.</text>
</comment>
<organism evidence="2 3">
    <name type="scientific">Stichopus japonicus</name>
    <name type="common">Sea cucumber</name>
    <dbReference type="NCBI Taxonomy" id="307972"/>
    <lineage>
        <taxon>Eukaryota</taxon>
        <taxon>Metazoa</taxon>
        <taxon>Echinodermata</taxon>
        <taxon>Eleutherozoa</taxon>
        <taxon>Echinozoa</taxon>
        <taxon>Holothuroidea</taxon>
        <taxon>Aspidochirotacea</taxon>
        <taxon>Aspidochirotida</taxon>
        <taxon>Stichopodidae</taxon>
        <taxon>Apostichopus</taxon>
    </lineage>
</organism>
<dbReference type="OrthoDB" id="428577at2759"/>
<evidence type="ECO:0000313" key="3">
    <source>
        <dbReference type="Proteomes" id="UP000230750"/>
    </source>
</evidence>
<keyword evidence="3" id="KW-1185">Reference proteome</keyword>
<dbReference type="EMBL" id="MRZV01000115">
    <property type="protein sequence ID" value="PIK58335.1"/>
    <property type="molecule type" value="Genomic_DNA"/>
</dbReference>
<dbReference type="SMART" id="SM00213">
    <property type="entry name" value="UBQ"/>
    <property type="match status" value="2"/>
</dbReference>
<dbReference type="FunFam" id="3.10.20.90:FF:000160">
    <property type="entry name" value="Polyubiquitin-C"/>
    <property type="match status" value="2"/>
</dbReference>
<feature type="domain" description="Ubiquitin-like" evidence="1">
    <location>
        <begin position="1"/>
        <end position="76"/>
    </location>
</feature>
<dbReference type="PRINTS" id="PR00348">
    <property type="entry name" value="UBIQUITIN"/>
</dbReference>
<dbReference type="Gene3D" id="3.10.20.90">
    <property type="entry name" value="Phosphatidylinositol 3-kinase Catalytic Subunit, Chain A, domain 1"/>
    <property type="match status" value="2"/>
</dbReference>
<dbReference type="SUPFAM" id="SSF54236">
    <property type="entry name" value="Ubiquitin-like"/>
    <property type="match status" value="2"/>
</dbReference>
<dbReference type="InterPro" id="IPR019954">
    <property type="entry name" value="Ubiquitin_CS"/>
</dbReference>
<evidence type="ECO:0000259" key="1">
    <source>
        <dbReference type="PROSITE" id="PS50053"/>
    </source>
</evidence>
<dbReference type="STRING" id="307972.A0A2G8LDQ1"/>
<evidence type="ECO:0000313" key="2">
    <source>
        <dbReference type="EMBL" id="PIK58335.1"/>
    </source>
</evidence>
<dbReference type="PANTHER" id="PTHR10666">
    <property type="entry name" value="UBIQUITIN"/>
    <property type="match status" value="1"/>
</dbReference>
<protein>
    <submittedName>
        <fullName evidence="2">Polyubiqutin 4</fullName>
    </submittedName>
</protein>
<sequence length="153" mass="17396">MQLFVRTLTERTITIEVEAEDKFSAVKKKIQDKIGIPPEEQRLIYAGVQLDEKKTVADYYIQKESTIHLVMRLKGGTQIFVKMLTGKTIKIEVGPEDTVQDVKGKIEDREGIPVAEQRLIYAGRYLNDTKTLADYNVQKESTFHLVLRLPGGS</sequence>
<dbReference type="Proteomes" id="UP000230750">
    <property type="component" value="Unassembled WGS sequence"/>
</dbReference>
<name>A0A2G8LDQ1_STIJA</name>
<dbReference type="InterPro" id="IPR050158">
    <property type="entry name" value="Ubiquitin_ubiquitin-like"/>
</dbReference>
<accession>A0A2G8LDQ1</accession>
<dbReference type="InterPro" id="IPR019956">
    <property type="entry name" value="Ubiquitin_dom"/>
</dbReference>